<protein>
    <submittedName>
        <fullName evidence="1">Uncharacterized protein</fullName>
    </submittedName>
</protein>
<accession>A0A0L0W186</accession>
<dbReference type="AlphaFoldDB" id="A0A0L0W186"/>
<dbReference type="Proteomes" id="UP000054564">
    <property type="component" value="Unassembled WGS sequence"/>
</dbReference>
<evidence type="ECO:0000313" key="2">
    <source>
        <dbReference type="Proteomes" id="UP000054564"/>
    </source>
</evidence>
<evidence type="ECO:0000313" key="1">
    <source>
        <dbReference type="EMBL" id="KNF05281.1"/>
    </source>
</evidence>
<proteinExistence type="predicted"/>
<dbReference type="EMBL" id="AJIL01000008">
    <property type="protein sequence ID" value="KNF05281.1"/>
    <property type="molecule type" value="Genomic_DNA"/>
</dbReference>
<name>A0A0L0W186_9BASI</name>
<reference evidence="2" key="1">
    <citation type="submission" date="2014-03" db="EMBL/GenBank/DDBJ databases">
        <title>The Genome Sequence of Puccinia striiformis f. sp. tritici PST-78.</title>
        <authorList>
            <consortium name="The Broad Institute Genome Sequencing Platform"/>
            <person name="Cuomo C."/>
            <person name="Hulbert S."/>
            <person name="Chen X."/>
            <person name="Walker B."/>
            <person name="Young S.K."/>
            <person name="Zeng Q."/>
            <person name="Gargeya S."/>
            <person name="Fitzgerald M."/>
            <person name="Haas B."/>
            <person name="Abouelleil A."/>
            <person name="Alvarado L."/>
            <person name="Arachchi H.M."/>
            <person name="Berlin A.M."/>
            <person name="Chapman S.B."/>
            <person name="Goldberg J."/>
            <person name="Griggs A."/>
            <person name="Gujja S."/>
            <person name="Hansen M."/>
            <person name="Howarth C."/>
            <person name="Imamovic A."/>
            <person name="Larimer J."/>
            <person name="McCowan C."/>
            <person name="Montmayeur A."/>
            <person name="Murphy C."/>
            <person name="Neiman D."/>
            <person name="Pearson M."/>
            <person name="Priest M."/>
            <person name="Roberts A."/>
            <person name="Saif S."/>
            <person name="Shea T."/>
            <person name="Sisk P."/>
            <person name="Sykes S."/>
            <person name="Wortman J."/>
            <person name="Nusbaum C."/>
            <person name="Birren B."/>
        </authorList>
    </citation>
    <scope>NUCLEOTIDE SEQUENCE [LARGE SCALE GENOMIC DNA]</scope>
    <source>
        <strain evidence="2">race PST-78</strain>
    </source>
</reference>
<sequence>MAGRRMITRDITIPGMGILPLIASTDRWTRCPLNDWPEPVAGGGVLLMSCPGRPNESIAGSAAAGPPDIFMNFSIDLQPSTTTKLFGVFITELNMNGSQ</sequence>
<gene>
    <name evidence="1" type="ORF">PSTG_01496</name>
</gene>
<comment type="caution">
    <text evidence="1">The sequence shown here is derived from an EMBL/GenBank/DDBJ whole genome shotgun (WGS) entry which is preliminary data.</text>
</comment>
<keyword evidence="2" id="KW-1185">Reference proteome</keyword>
<organism evidence="1 2">
    <name type="scientific">Puccinia striiformis f. sp. tritici PST-78</name>
    <dbReference type="NCBI Taxonomy" id="1165861"/>
    <lineage>
        <taxon>Eukaryota</taxon>
        <taxon>Fungi</taxon>
        <taxon>Dikarya</taxon>
        <taxon>Basidiomycota</taxon>
        <taxon>Pucciniomycotina</taxon>
        <taxon>Pucciniomycetes</taxon>
        <taxon>Pucciniales</taxon>
        <taxon>Pucciniaceae</taxon>
        <taxon>Puccinia</taxon>
    </lineage>
</organism>